<dbReference type="EMBL" id="NTFI01000003">
    <property type="protein sequence ID" value="PHQ25430.1"/>
    <property type="molecule type" value="Genomic_DNA"/>
</dbReference>
<evidence type="ECO:0000256" key="7">
    <source>
        <dbReference type="ARBA" id="ARBA00023315"/>
    </source>
</evidence>
<comment type="similarity">
    <text evidence="3">Belongs to the long-chain O-acyltransferase family.</text>
</comment>
<evidence type="ECO:0000313" key="11">
    <source>
        <dbReference type="EMBL" id="PHQ25430.1"/>
    </source>
</evidence>
<proteinExistence type="inferred from homology"/>
<organism evidence="11 12">
    <name type="scientific">Marinobacter guineae</name>
    <dbReference type="NCBI Taxonomy" id="432303"/>
    <lineage>
        <taxon>Bacteria</taxon>
        <taxon>Pseudomonadati</taxon>
        <taxon>Pseudomonadota</taxon>
        <taxon>Gammaproteobacteria</taxon>
        <taxon>Pseudomonadales</taxon>
        <taxon>Marinobacteraceae</taxon>
        <taxon>Marinobacter</taxon>
    </lineage>
</organism>
<sequence>MEPAGLVWHNAGFGFYLPSPFFQGRSGLSHEQSHLLLPADSAWLALERPENPMTITVMLRVDGLTAPRFRDFLRVYWMAWERFRYMPVKRSPAWWWEPDPMFDVRHHLDVVVDRFTPATLREWVSARLNQPLPMYRPRWKFWLAPNAEGGAVLLLRIHHCYADGLSLLGIFDRLCPPSPQQHPALYGAQETAELARWTSAAKAWFGQLMAMDPSSEEPNAGLGPDGASGNQWQDAGRLLERVAQKSLKLVHEFSEFLVEPEDTVTDLRRPLLGRRHCRWSDPVPLDRFRAIARATNATINDVLLSCVAAAIRTRLGIEGEDLDEAILHAAVPVDIRGRLPEDLQPAPGALGNYFGTVFVPLPVDGESPLERLYRIKHETRRLKKSWQPGIAWGLAASATVIPEPWREPVADTFYRKASAVVSNVPGTAETRYMAGCRISEQMFWVPQAGNIGLGISIVSYAGQVQFGVVADEAVMADPEDFLNDCLQELAQFPGGLSGGFSDKY</sequence>
<gene>
    <name evidence="11" type="ORF">CLH62_13965</name>
</gene>
<reference evidence="11 12" key="1">
    <citation type="submission" date="2017-09" db="EMBL/GenBank/DDBJ databases">
        <title>The draft genome sequences of Marinobacter guineae M3B.</title>
        <authorList>
            <person name="Cao J."/>
        </authorList>
    </citation>
    <scope>NUCLEOTIDE SEQUENCE [LARGE SCALE GENOMIC DNA]</scope>
    <source>
        <strain evidence="11 12">M3B</strain>
    </source>
</reference>
<keyword evidence="6" id="KW-0319">Glycerol metabolism</keyword>
<dbReference type="Proteomes" id="UP000229044">
    <property type="component" value="Unassembled WGS sequence"/>
</dbReference>
<dbReference type="SUPFAM" id="SSF52777">
    <property type="entry name" value="CoA-dependent acyltransferases"/>
    <property type="match status" value="2"/>
</dbReference>
<comment type="pathway">
    <text evidence="1">Glycerolipid metabolism; triacylglycerol biosynthesis.</text>
</comment>
<dbReference type="InterPro" id="IPR045034">
    <property type="entry name" value="O-acyltransferase_WSD1-like"/>
</dbReference>
<evidence type="ECO:0000256" key="4">
    <source>
        <dbReference type="ARBA" id="ARBA00013244"/>
    </source>
</evidence>
<protein>
    <recommendedName>
        <fullName evidence="4">diacylglycerol O-acyltransferase</fullName>
        <ecNumber evidence="4">2.3.1.20</ecNumber>
    </recommendedName>
</protein>
<dbReference type="GO" id="GO:0006071">
    <property type="term" value="P:glycerol metabolic process"/>
    <property type="evidence" value="ECO:0007669"/>
    <property type="project" value="UniProtKB-KW"/>
</dbReference>
<evidence type="ECO:0000256" key="1">
    <source>
        <dbReference type="ARBA" id="ARBA00004771"/>
    </source>
</evidence>
<evidence type="ECO:0000256" key="5">
    <source>
        <dbReference type="ARBA" id="ARBA00022679"/>
    </source>
</evidence>
<dbReference type="Gene3D" id="3.30.559.10">
    <property type="entry name" value="Chloramphenicol acetyltransferase-like domain"/>
    <property type="match status" value="1"/>
</dbReference>
<dbReference type="InterPro" id="IPR004255">
    <property type="entry name" value="O-acyltransferase_WSD1_N"/>
</dbReference>
<evidence type="ECO:0000259" key="10">
    <source>
        <dbReference type="Pfam" id="PF06974"/>
    </source>
</evidence>
<evidence type="ECO:0000313" key="12">
    <source>
        <dbReference type="Proteomes" id="UP000229044"/>
    </source>
</evidence>
<dbReference type="InterPro" id="IPR023213">
    <property type="entry name" value="CAT-like_dom_sf"/>
</dbReference>
<feature type="domain" description="O-acyltransferase WSD1-like N-terminal" evidence="9">
    <location>
        <begin position="37"/>
        <end position="302"/>
    </location>
</feature>
<dbReference type="OrthoDB" id="9810950at2"/>
<comment type="caution">
    <text evidence="11">The sequence shown here is derived from an EMBL/GenBank/DDBJ whole genome shotgun (WGS) entry which is preliminary data.</text>
</comment>
<dbReference type="EC" id="2.3.1.20" evidence="4"/>
<dbReference type="GO" id="GO:0019432">
    <property type="term" value="P:triglyceride biosynthetic process"/>
    <property type="evidence" value="ECO:0007669"/>
    <property type="project" value="UniProtKB-UniPathway"/>
</dbReference>
<evidence type="ECO:0000256" key="2">
    <source>
        <dbReference type="ARBA" id="ARBA00005189"/>
    </source>
</evidence>
<dbReference type="Pfam" id="PF03007">
    <property type="entry name" value="WS_DGAT_cat"/>
    <property type="match status" value="1"/>
</dbReference>
<keyword evidence="7" id="KW-0012">Acyltransferase</keyword>
<dbReference type="UniPathway" id="UPA00282"/>
<keyword evidence="12" id="KW-1185">Reference proteome</keyword>
<dbReference type="GO" id="GO:0005886">
    <property type="term" value="C:plasma membrane"/>
    <property type="evidence" value="ECO:0007669"/>
    <property type="project" value="TreeGrafter"/>
</dbReference>
<dbReference type="AlphaFoldDB" id="A0A2G1VFL1"/>
<evidence type="ECO:0000259" key="9">
    <source>
        <dbReference type="Pfam" id="PF03007"/>
    </source>
</evidence>
<dbReference type="GO" id="GO:0004144">
    <property type="term" value="F:diacylglycerol O-acyltransferase activity"/>
    <property type="evidence" value="ECO:0007669"/>
    <property type="project" value="UniProtKB-EC"/>
</dbReference>
<evidence type="ECO:0000256" key="3">
    <source>
        <dbReference type="ARBA" id="ARBA00009587"/>
    </source>
</evidence>
<comment type="pathway">
    <text evidence="2">Lipid metabolism.</text>
</comment>
<dbReference type="InterPro" id="IPR009721">
    <property type="entry name" value="O-acyltransferase_WSD1_C"/>
</dbReference>
<feature type="domain" description="O-acyltransferase WSD1 C-terminal" evidence="10">
    <location>
        <begin position="351"/>
        <end position="490"/>
    </location>
</feature>
<dbReference type="PANTHER" id="PTHR31650">
    <property type="entry name" value="O-ACYLTRANSFERASE (WSD1-LIKE) FAMILY PROTEIN"/>
    <property type="match status" value="1"/>
</dbReference>
<comment type="catalytic activity">
    <reaction evidence="8">
        <text>an acyl-CoA + a 1,2-diacyl-sn-glycerol = a triacyl-sn-glycerol + CoA</text>
        <dbReference type="Rhea" id="RHEA:10868"/>
        <dbReference type="ChEBI" id="CHEBI:17815"/>
        <dbReference type="ChEBI" id="CHEBI:57287"/>
        <dbReference type="ChEBI" id="CHEBI:58342"/>
        <dbReference type="ChEBI" id="CHEBI:64615"/>
        <dbReference type="EC" id="2.3.1.20"/>
    </reaction>
</comment>
<evidence type="ECO:0000256" key="6">
    <source>
        <dbReference type="ARBA" id="ARBA00022798"/>
    </source>
</evidence>
<keyword evidence="5" id="KW-0808">Transferase</keyword>
<dbReference type="Pfam" id="PF06974">
    <property type="entry name" value="WS_DGAT_C"/>
    <property type="match status" value="1"/>
</dbReference>
<accession>A0A2G1VFL1</accession>
<dbReference type="PANTHER" id="PTHR31650:SF1">
    <property type="entry name" value="WAX ESTER SYNTHASE_DIACYLGLYCEROL ACYLTRANSFERASE 4-RELATED"/>
    <property type="match status" value="1"/>
</dbReference>
<name>A0A2G1VFL1_9GAMM</name>
<evidence type="ECO:0000256" key="8">
    <source>
        <dbReference type="ARBA" id="ARBA00048109"/>
    </source>
</evidence>